<dbReference type="InterPro" id="IPR021738">
    <property type="entry name" value="DUF3309"/>
</dbReference>
<dbReference type="RefSeq" id="WP_092011121.1">
    <property type="nucleotide sequence ID" value="NZ_FOYW01000001.1"/>
</dbReference>
<sequence>MSVTSIFVTILVLALAGVVPAWPSGRAWGYAPSGAVGVTMLVLLIWVMTRSI</sequence>
<dbReference type="Pfam" id="PF11752">
    <property type="entry name" value="DUF3309"/>
    <property type="match status" value="1"/>
</dbReference>
<dbReference type="OrthoDB" id="9114749at2"/>
<organism evidence="2 3">
    <name type="scientific">Marinobacter daqiaonensis</name>
    <dbReference type="NCBI Taxonomy" id="650891"/>
    <lineage>
        <taxon>Bacteria</taxon>
        <taxon>Pseudomonadati</taxon>
        <taxon>Pseudomonadota</taxon>
        <taxon>Gammaproteobacteria</taxon>
        <taxon>Pseudomonadales</taxon>
        <taxon>Marinobacteraceae</taxon>
        <taxon>Marinobacter</taxon>
    </lineage>
</organism>
<gene>
    <name evidence="2" type="ORF">SAMN05216203_1813</name>
</gene>
<name>A0A1I6I4J4_9GAMM</name>
<feature type="transmembrane region" description="Helical" evidence="1">
    <location>
        <begin position="30"/>
        <end position="49"/>
    </location>
</feature>
<accession>A0A1I6I4J4</accession>
<dbReference type="EMBL" id="FOYW01000001">
    <property type="protein sequence ID" value="SFR61666.1"/>
    <property type="molecule type" value="Genomic_DNA"/>
</dbReference>
<dbReference type="Proteomes" id="UP000198644">
    <property type="component" value="Unassembled WGS sequence"/>
</dbReference>
<keyword evidence="1" id="KW-0812">Transmembrane</keyword>
<keyword evidence="3" id="KW-1185">Reference proteome</keyword>
<evidence type="ECO:0000313" key="3">
    <source>
        <dbReference type="Proteomes" id="UP000198644"/>
    </source>
</evidence>
<evidence type="ECO:0000256" key="1">
    <source>
        <dbReference type="SAM" id="Phobius"/>
    </source>
</evidence>
<protein>
    <recommendedName>
        <fullName evidence="4">DUF3309 domain-containing protein</fullName>
    </recommendedName>
</protein>
<evidence type="ECO:0000313" key="2">
    <source>
        <dbReference type="EMBL" id="SFR61666.1"/>
    </source>
</evidence>
<keyword evidence="1" id="KW-0472">Membrane</keyword>
<dbReference type="STRING" id="650891.SAMN05216203_1813"/>
<keyword evidence="1" id="KW-1133">Transmembrane helix</keyword>
<evidence type="ECO:0008006" key="4">
    <source>
        <dbReference type="Google" id="ProtNLM"/>
    </source>
</evidence>
<reference evidence="2 3" key="1">
    <citation type="submission" date="2016-10" db="EMBL/GenBank/DDBJ databases">
        <authorList>
            <person name="de Groot N.N."/>
        </authorList>
    </citation>
    <scope>NUCLEOTIDE SEQUENCE [LARGE SCALE GENOMIC DNA]</scope>
    <source>
        <strain evidence="2 3">CGMCC 1.9167</strain>
    </source>
</reference>
<proteinExistence type="predicted"/>
<dbReference type="AlphaFoldDB" id="A0A1I6I4J4"/>